<dbReference type="EMBL" id="JAAMPI010001570">
    <property type="protein sequence ID" value="KAF4624731.1"/>
    <property type="molecule type" value="Genomic_DNA"/>
</dbReference>
<comment type="caution">
    <text evidence="3">The sequence shown here is derived from an EMBL/GenBank/DDBJ whole genome shotgun (WGS) entry which is preliminary data.</text>
</comment>
<evidence type="ECO:0000259" key="2">
    <source>
        <dbReference type="Pfam" id="PF01926"/>
    </source>
</evidence>
<dbReference type="Proteomes" id="UP000566819">
    <property type="component" value="Unassembled WGS sequence"/>
</dbReference>
<keyword evidence="4" id="KW-1185">Reference proteome</keyword>
<name>A0A8H4VW22_9HELO</name>
<dbReference type="InterPro" id="IPR027417">
    <property type="entry name" value="P-loop_NTPase"/>
</dbReference>
<reference evidence="3 4" key="1">
    <citation type="submission" date="2020-03" db="EMBL/GenBank/DDBJ databases">
        <title>Draft Genome Sequence of Cudoniella acicularis.</title>
        <authorList>
            <person name="Buettner E."/>
            <person name="Kellner H."/>
        </authorList>
    </citation>
    <scope>NUCLEOTIDE SEQUENCE [LARGE SCALE GENOMIC DNA]</scope>
    <source>
        <strain evidence="3 4">DSM 108380</strain>
    </source>
</reference>
<dbReference type="OrthoDB" id="8954335at2759"/>
<proteinExistence type="predicted"/>
<dbReference type="SUPFAM" id="SSF52540">
    <property type="entry name" value="P-loop containing nucleoside triphosphate hydrolases"/>
    <property type="match status" value="1"/>
</dbReference>
<organism evidence="3 4">
    <name type="scientific">Cudoniella acicularis</name>
    <dbReference type="NCBI Taxonomy" id="354080"/>
    <lineage>
        <taxon>Eukaryota</taxon>
        <taxon>Fungi</taxon>
        <taxon>Dikarya</taxon>
        <taxon>Ascomycota</taxon>
        <taxon>Pezizomycotina</taxon>
        <taxon>Leotiomycetes</taxon>
        <taxon>Helotiales</taxon>
        <taxon>Tricladiaceae</taxon>
        <taxon>Cudoniella</taxon>
    </lineage>
</organism>
<dbReference type="Pfam" id="PF01926">
    <property type="entry name" value="MMR_HSR1"/>
    <property type="match status" value="1"/>
</dbReference>
<protein>
    <recommendedName>
        <fullName evidence="2">G domain-containing protein</fullName>
    </recommendedName>
</protein>
<gene>
    <name evidence="3" type="ORF">G7Y89_g13439</name>
</gene>
<dbReference type="Gene3D" id="3.40.50.300">
    <property type="entry name" value="P-loop containing nucleotide triphosphate hydrolases"/>
    <property type="match status" value="1"/>
</dbReference>
<dbReference type="InterPro" id="IPR006073">
    <property type="entry name" value="GTP-bd"/>
</dbReference>
<evidence type="ECO:0000256" key="1">
    <source>
        <dbReference type="SAM" id="MobiDB-lite"/>
    </source>
</evidence>
<dbReference type="GO" id="GO:0005525">
    <property type="term" value="F:GTP binding"/>
    <property type="evidence" value="ECO:0007669"/>
    <property type="project" value="InterPro"/>
</dbReference>
<feature type="domain" description="G" evidence="2">
    <location>
        <begin position="40"/>
        <end position="98"/>
    </location>
</feature>
<dbReference type="AlphaFoldDB" id="A0A8H4VW22"/>
<sequence length="621" mass="70356">MARVNSAIIGLPGSRKEEATTVDETSFRGGFEPQPNDVFIGVMGVTGAGKSTFIKFLADSKDIKIGHGLQSCTQEVTPYLYRYNDETNVYLIDTPGFDDTNRSDVDVLMEITNWLCESFEKDVKLSGMLYFHRIIDPRMQGSAKKNLLMFQALCGSGQFTNVILVTTMWENVAEREGMRRETELKETEEFWGCMVKNGSIVERHHNTLESAKRIVERVLRNKRVELDIQTELVTEERELQDTAAGKTLEGELAKERELSKQREAQRKAEYEKALQKQKVTLAAALKKQKEEARLEVERRNEDLKRLKMSLRAADLRARNEREKLERQEREREELRRLNEETMRALQMATSSSQPRRRSHPGPNRIQECRSVTLVGDAYFFCGPDKTESKLPPKVQSRLSGLGFDQVELPSSKPGFFSRTFRSILNLPIGDGVRAFALGSSNSFYVHHHKDGSCKEMAFLPDYPGLTALLAKHKRDDGGTSFGCPRYLSLGVNGHYFIRSKARSAWDLPRDLLEQPWWQAGKIKAVWLGMDDAWVVELKDGATRQDLKGQYSSNENLLGRKLQTGFGSNRAGHRIKAMALDLTNPGSYIAIWGDGSIVCNASGGFDQFVFEEFATKNFGTQF</sequence>
<evidence type="ECO:0000313" key="4">
    <source>
        <dbReference type="Proteomes" id="UP000566819"/>
    </source>
</evidence>
<dbReference type="CDD" id="cd00882">
    <property type="entry name" value="Ras_like_GTPase"/>
    <property type="match status" value="1"/>
</dbReference>
<feature type="region of interest" description="Disordered" evidence="1">
    <location>
        <begin position="339"/>
        <end position="364"/>
    </location>
</feature>
<evidence type="ECO:0000313" key="3">
    <source>
        <dbReference type="EMBL" id="KAF4624731.1"/>
    </source>
</evidence>
<accession>A0A8H4VW22</accession>